<proteinExistence type="predicted"/>
<dbReference type="Pfam" id="PF05170">
    <property type="entry name" value="AsmA"/>
    <property type="match status" value="2"/>
</dbReference>
<dbReference type="Proteomes" id="UP001595724">
    <property type="component" value="Unassembled WGS sequence"/>
</dbReference>
<feature type="domain" description="AsmA" evidence="2">
    <location>
        <begin position="16"/>
        <end position="133"/>
    </location>
</feature>
<keyword evidence="4" id="KW-1185">Reference proteome</keyword>
<comment type="caution">
    <text evidence="3">The sequence shown here is derived from an EMBL/GenBank/DDBJ whole genome shotgun (WGS) entry which is preliminary data.</text>
</comment>
<dbReference type="RefSeq" id="WP_386707232.1">
    <property type="nucleotide sequence ID" value="NZ_JBHRYF010000001.1"/>
</dbReference>
<organism evidence="3 4">
    <name type="scientific">Luteimonas notoginsengisoli</name>
    <dbReference type="NCBI Taxonomy" id="1578200"/>
    <lineage>
        <taxon>Bacteria</taxon>
        <taxon>Pseudomonadati</taxon>
        <taxon>Pseudomonadota</taxon>
        <taxon>Gammaproteobacteria</taxon>
        <taxon>Lysobacterales</taxon>
        <taxon>Lysobacteraceae</taxon>
        <taxon>Luteimonas</taxon>
    </lineage>
</organism>
<sequence length="639" mass="68700">MRDAATGHPWRTVLAAVAVALTVLVLLWDWNWFKGPVERAVESRTGRSFEIGGDLDVDLGRITIVRADRLQLGNAAWSKQATMASADRLELRIAPLALLRGDILIPEIRLARPDVHLETGPEGGGNWDFGLESGDGDPPRLERIWIEDGHLQFVDAPNRTDIKIDVASRKPDKRGGAPPVALEGGGRWAGNRFTLEGVAESPLELQQTDQPYRIDLHAAAGATRAHARGTLVNPFQLRDFDLRMALSGKNLEDLYPLLGISLPPTPPYALDGRFTRDNDTWRYEGFTGKVGDSDLSGTAAVTTGGARPFLRADLVSKRLDFDDLAGFIGGAPQAGGDESSNPELAALAAQRKADPKLLPDTPYKLEKLRAMDADVRLKAHRINAPSLPLDDMDAHLTLDNGLLRLDPLNFGVAGGDIRSTIRMDAREKTIHTRADITAKGLNLGELFPGAKLTDDAIGRIGGRVAITGTGNSIARMLGSADGDIALGMGRGQISNLLMELAGIDIYESLKFLIGKDHKVPIRCAFGDFGVKDGLMTSRALAFDTTDTIIVGKGTVNLRDETLDLLLKPRPKDRSILTLRSPLMVDGTFKDPSFRPDFKRLGLRGAIALALGSIAPPAALLATVDLGGGEDSGCGGQYAK</sequence>
<keyword evidence="1" id="KW-0812">Transmembrane</keyword>
<evidence type="ECO:0000259" key="2">
    <source>
        <dbReference type="Pfam" id="PF05170"/>
    </source>
</evidence>
<dbReference type="InterPro" id="IPR007844">
    <property type="entry name" value="AsmA"/>
</dbReference>
<keyword evidence="1" id="KW-1133">Transmembrane helix</keyword>
<feature type="domain" description="AsmA" evidence="2">
    <location>
        <begin position="206"/>
        <end position="538"/>
    </location>
</feature>
<evidence type="ECO:0000256" key="1">
    <source>
        <dbReference type="SAM" id="Phobius"/>
    </source>
</evidence>
<protein>
    <submittedName>
        <fullName evidence="3">AsmA family protein</fullName>
    </submittedName>
</protein>
<keyword evidence="1" id="KW-0472">Membrane</keyword>
<accession>A0ABV7UR14</accession>
<dbReference type="InterPro" id="IPR052894">
    <property type="entry name" value="AsmA-related"/>
</dbReference>
<dbReference type="PANTHER" id="PTHR30441:SF9">
    <property type="entry name" value="ASMA FAMILY PROTEIN YHJG"/>
    <property type="match status" value="1"/>
</dbReference>
<evidence type="ECO:0000313" key="4">
    <source>
        <dbReference type="Proteomes" id="UP001595724"/>
    </source>
</evidence>
<name>A0ABV7UR14_9GAMM</name>
<evidence type="ECO:0000313" key="3">
    <source>
        <dbReference type="EMBL" id="MFC3658762.1"/>
    </source>
</evidence>
<dbReference type="PANTHER" id="PTHR30441">
    <property type="entry name" value="DUF748 DOMAIN-CONTAINING PROTEIN"/>
    <property type="match status" value="1"/>
</dbReference>
<gene>
    <name evidence="3" type="ORF">ACFOM9_01555</name>
</gene>
<reference evidence="4" key="1">
    <citation type="journal article" date="2019" name="Int. J. Syst. Evol. Microbiol.">
        <title>The Global Catalogue of Microorganisms (GCM) 10K type strain sequencing project: providing services to taxonomists for standard genome sequencing and annotation.</title>
        <authorList>
            <consortium name="The Broad Institute Genomics Platform"/>
            <consortium name="The Broad Institute Genome Sequencing Center for Infectious Disease"/>
            <person name="Wu L."/>
            <person name="Ma J."/>
        </authorList>
    </citation>
    <scope>NUCLEOTIDE SEQUENCE [LARGE SCALE GENOMIC DNA]</scope>
    <source>
        <strain evidence="4">KCTC 42211</strain>
    </source>
</reference>
<dbReference type="EMBL" id="JBHRYF010000001">
    <property type="protein sequence ID" value="MFC3658762.1"/>
    <property type="molecule type" value="Genomic_DNA"/>
</dbReference>
<feature type="transmembrane region" description="Helical" evidence="1">
    <location>
        <begin position="12"/>
        <end position="33"/>
    </location>
</feature>